<dbReference type="SUPFAM" id="SSF51569">
    <property type="entry name" value="Aldolase"/>
    <property type="match status" value="1"/>
</dbReference>
<protein>
    <submittedName>
        <fullName evidence="5">Hydroxymethylglutaryl-CoA lyase</fullName>
        <ecNumber evidence="5">4.1.3.4</ecNumber>
    </submittedName>
</protein>
<dbReference type="EMBL" id="JACIFU010000004">
    <property type="protein sequence ID" value="MBB4175431.1"/>
    <property type="molecule type" value="Genomic_DNA"/>
</dbReference>
<dbReference type="PROSITE" id="PS50991">
    <property type="entry name" value="PYR_CT"/>
    <property type="match status" value="1"/>
</dbReference>
<name>A0A7W6MC94_9RHOB</name>
<evidence type="ECO:0000256" key="2">
    <source>
        <dbReference type="ARBA" id="ARBA00022723"/>
    </source>
</evidence>
<comment type="caution">
    <text evidence="5">The sequence shown here is derived from an EMBL/GenBank/DDBJ whole genome shotgun (WGS) entry which is preliminary data.</text>
</comment>
<sequence>MSDFAEIIEVSPRDGIQNEQKILSSNTKIELIQRGIDAGLRRFEVTSFVNPKRVPQMADADEVAAALPRDTDARFIGLTLNARGFDRAVAAGLDEANFVVVASDTFNQRNQGVPTADSIAAFGQSIDAGRNKIDVGVTIAAAFGCPFEGEVPLDRLLEVVDGCMAHAPFELALADTIGVATPRDVTERVRAVRAAYPDVRLRLHLHNTRNTGIANAWAGLEAGASSLDASLGGVGGCPFAPRATGNIATEDLVYMLDRSGVRTNVSLDKAIAAAEWLEVQLEKQVPGMVMKAGGFPTGVAAS</sequence>
<dbReference type="InterPro" id="IPR043594">
    <property type="entry name" value="HMGL"/>
</dbReference>
<comment type="similarity">
    <text evidence="1">Belongs to the HMG-CoA lyase family.</text>
</comment>
<reference evidence="5 6" key="1">
    <citation type="submission" date="2020-08" db="EMBL/GenBank/DDBJ databases">
        <title>Genomic Encyclopedia of Type Strains, Phase IV (KMG-IV): sequencing the most valuable type-strain genomes for metagenomic binning, comparative biology and taxonomic classification.</title>
        <authorList>
            <person name="Goeker M."/>
        </authorList>
    </citation>
    <scope>NUCLEOTIDE SEQUENCE [LARGE SCALE GENOMIC DNA]</scope>
    <source>
        <strain evidence="5 6">DSM 101015</strain>
    </source>
</reference>
<dbReference type="Gene3D" id="3.20.20.70">
    <property type="entry name" value="Aldolase class I"/>
    <property type="match status" value="1"/>
</dbReference>
<evidence type="ECO:0000313" key="6">
    <source>
        <dbReference type="Proteomes" id="UP000565745"/>
    </source>
</evidence>
<evidence type="ECO:0000256" key="3">
    <source>
        <dbReference type="ARBA" id="ARBA00023239"/>
    </source>
</evidence>
<dbReference type="CDD" id="cd07938">
    <property type="entry name" value="DRE_TIM_HMGL"/>
    <property type="match status" value="1"/>
</dbReference>
<dbReference type="EC" id="4.1.3.4" evidence="5"/>
<dbReference type="InterPro" id="IPR013785">
    <property type="entry name" value="Aldolase_TIM"/>
</dbReference>
<accession>A0A7W6MC94</accession>
<dbReference type="InterPro" id="IPR000891">
    <property type="entry name" value="PYR_CT"/>
</dbReference>
<gene>
    <name evidence="5" type="ORF">GGR93_003224</name>
</gene>
<evidence type="ECO:0000256" key="1">
    <source>
        <dbReference type="ARBA" id="ARBA00009405"/>
    </source>
</evidence>
<keyword evidence="6" id="KW-1185">Reference proteome</keyword>
<keyword evidence="3 5" id="KW-0456">Lyase</keyword>
<dbReference type="PANTHER" id="PTHR42738:SF7">
    <property type="entry name" value="HYDROXYMETHYLGLUTARYL-COA LYASE"/>
    <property type="match status" value="1"/>
</dbReference>
<evidence type="ECO:0000259" key="4">
    <source>
        <dbReference type="PROSITE" id="PS50991"/>
    </source>
</evidence>
<dbReference type="GO" id="GO:0004419">
    <property type="term" value="F:hydroxymethylglutaryl-CoA lyase activity"/>
    <property type="evidence" value="ECO:0007669"/>
    <property type="project" value="UniProtKB-EC"/>
</dbReference>
<organism evidence="5 6">
    <name type="scientific">Sulfitobacter noctilucicola</name>
    <dbReference type="NCBI Taxonomy" id="1342301"/>
    <lineage>
        <taxon>Bacteria</taxon>
        <taxon>Pseudomonadati</taxon>
        <taxon>Pseudomonadota</taxon>
        <taxon>Alphaproteobacteria</taxon>
        <taxon>Rhodobacterales</taxon>
        <taxon>Roseobacteraceae</taxon>
        <taxon>Sulfitobacter</taxon>
    </lineage>
</organism>
<feature type="domain" description="Pyruvate carboxyltransferase" evidence="4">
    <location>
        <begin position="5"/>
        <end position="271"/>
    </location>
</feature>
<dbReference type="GO" id="GO:0046951">
    <property type="term" value="P:ketone body biosynthetic process"/>
    <property type="evidence" value="ECO:0007669"/>
    <property type="project" value="TreeGrafter"/>
</dbReference>
<keyword evidence="2" id="KW-0479">Metal-binding</keyword>
<evidence type="ECO:0000313" key="5">
    <source>
        <dbReference type="EMBL" id="MBB4175431.1"/>
    </source>
</evidence>
<dbReference type="RefSeq" id="WP_025056461.1">
    <property type="nucleotide sequence ID" value="NZ_JACIFU010000004.1"/>
</dbReference>
<dbReference type="Proteomes" id="UP000565745">
    <property type="component" value="Unassembled WGS sequence"/>
</dbReference>
<proteinExistence type="inferred from homology"/>
<dbReference type="PANTHER" id="PTHR42738">
    <property type="entry name" value="HYDROXYMETHYLGLUTARYL-COA LYASE"/>
    <property type="match status" value="1"/>
</dbReference>
<dbReference type="OrthoDB" id="9784013at2"/>
<dbReference type="NCBIfam" id="NF004283">
    <property type="entry name" value="PRK05692.1"/>
    <property type="match status" value="1"/>
</dbReference>
<dbReference type="GO" id="GO:0046872">
    <property type="term" value="F:metal ion binding"/>
    <property type="evidence" value="ECO:0007669"/>
    <property type="project" value="UniProtKB-KW"/>
</dbReference>
<dbReference type="AlphaFoldDB" id="A0A7W6MC94"/>
<dbReference type="Pfam" id="PF00682">
    <property type="entry name" value="HMGL-like"/>
    <property type="match status" value="1"/>
</dbReference>
<dbReference type="GO" id="GO:0006552">
    <property type="term" value="P:L-leucine catabolic process"/>
    <property type="evidence" value="ECO:0007669"/>
    <property type="project" value="TreeGrafter"/>
</dbReference>